<dbReference type="InterPro" id="IPR051602">
    <property type="entry name" value="ACC_Biotin_Carboxylase"/>
</dbReference>
<feature type="domain" description="Biotin carboxylation" evidence="5">
    <location>
        <begin position="1"/>
        <end position="176"/>
    </location>
</feature>
<feature type="domain" description="ATP-grasp" evidence="4">
    <location>
        <begin position="11"/>
        <end position="51"/>
    </location>
</feature>
<dbReference type="Pfam" id="PF02786">
    <property type="entry name" value="CPSase_L_D2"/>
    <property type="match status" value="1"/>
</dbReference>
<evidence type="ECO:0000256" key="1">
    <source>
        <dbReference type="ARBA" id="ARBA00022598"/>
    </source>
</evidence>
<dbReference type="InterPro" id="IPR005479">
    <property type="entry name" value="CPAse_ATP-bd"/>
</dbReference>
<proteinExistence type="predicted"/>
<keyword evidence="1" id="KW-0436">Ligase</keyword>
<sequence>MQYASAGTLEFLYADGQFFFIEMNTRIQVEHPITESVFGIDLVKLQLQLAAGQQVPMVQTQIKSNGHAIECRINAEDENFKPSPGSITRLRLPGGPGVRIDSHLYEGYCVPHQYGSLVAKLITTGADRPEAIARMVGALDELDIQGISTNVDLLRKILVGGAFIAGRYTTRLLDAY</sequence>
<gene>
    <name evidence="6" type="ORF">METZ01_LOCUS336977</name>
</gene>
<dbReference type="PROSITE" id="PS50979">
    <property type="entry name" value="BC"/>
    <property type="match status" value="1"/>
</dbReference>
<keyword evidence="2" id="KW-0547">Nucleotide-binding</keyword>
<dbReference type="SUPFAM" id="SSF56059">
    <property type="entry name" value="Glutathione synthetase ATP-binding domain-like"/>
    <property type="match status" value="1"/>
</dbReference>
<dbReference type="InterPro" id="IPR005482">
    <property type="entry name" value="Biotin_COase_C"/>
</dbReference>
<organism evidence="6">
    <name type="scientific">marine metagenome</name>
    <dbReference type="NCBI Taxonomy" id="408172"/>
    <lineage>
        <taxon>unclassified sequences</taxon>
        <taxon>metagenomes</taxon>
        <taxon>ecological metagenomes</taxon>
    </lineage>
</organism>
<protein>
    <recommendedName>
        <fullName evidence="7">Biotin carboxylation domain-containing protein</fullName>
    </recommendedName>
</protein>
<evidence type="ECO:0000256" key="3">
    <source>
        <dbReference type="ARBA" id="ARBA00022840"/>
    </source>
</evidence>
<keyword evidence="3" id="KW-0067">ATP-binding</keyword>
<evidence type="ECO:0008006" key="7">
    <source>
        <dbReference type="Google" id="ProtNLM"/>
    </source>
</evidence>
<dbReference type="GO" id="GO:0016874">
    <property type="term" value="F:ligase activity"/>
    <property type="evidence" value="ECO:0007669"/>
    <property type="project" value="UniProtKB-KW"/>
</dbReference>
<dbReference type="InterPro" id="IPR011761">
    <property type="entry name" value="ATP-grasp"/>
</dbReference>
<evidence type="ECO:0000256" key="2">
    <source>
        <dbReference type="ARBA" id="ARBA00022741"/>
    </source>
</evidence>
<dbReference type="SMART" id="SM00878">
    <property type="entry name" value="Biotin_carb_C"/>
    <property type="match status" value="1"/>
</dbReference>
<dbReference type="PANTHER" id="PTHR48095">
    <property type="entry name" value="PYRUVATE CARBOXYLASE SUBUNIT A"/>
    <property type="match status" value="1"/>
</dbReference>
<dbReference type="EMBL" id="UINC01114073">
    <property type="protein sequence ID" value="SVC84123.1"/>
    <property type="molecule type" value="Genomic_DNA"/>
</dbReference>
<name>A0A382QF01_9ZZZZ</name>
<evidence type="ECO:0000259" key="4">
    <source>
        <dbReference type="PROSITE" id="PS50975"/>
    </source>
</evidence>
<reference evidence="6" key="1">
    <citation type="submission" date="2018-05" db="EMBL/GenBank/DDBJ databases">
        <authorList>
            <person name="Lanie J.A."/>
            <person name="Ng W.-L."/>
            <person name="Kazmierczak K.M."/>
            <person name="Andrzejewski T.M."/>
            <person name="Davidsen T.M."/>
            <person name="Wayne K.J."/>
            <person name="Tettelin H."/>
            <person name="Glass J.I."/>
            <person name="Rusch D."/>
            <person name="Podicherti R."/>
            <person name="Tsui H.-C.T."/>
            <person name="Winkler M.E."/>
        </authorList>
    </citation>
    <scope>NUCLEOTIDE SEQUENCE</scope>
</reference>
<dbReference type="AlphaFoldDB" id="A0A382QF01"/>
<dbReference type="InterPro" id="IPR011764">
    <property type="entry name" value="Biotin_carboxylation_dom"/>
</dbReference>
<dbReference type="Gene3D" id="3.30.470.20">
    <property type="entry name" value="ATP-grasp fold, B domain"/>
    <property type="match status" value="1"/>
</dbReference>
<evidence type="ECO:0000313" key="6">
    <source>
        <dbReference type="EMBL" id="SVC84123.1"/>
    </source>
</evidence>
<evidence type="ECO:0000259" key="5">
    <source>
        <dbReference type="PROSITE" id="PS50979"/>
    </source>
</evidence>
<dbReference type="PANTHER" id="PTHR48095:SF2">
    <property type="entry name" value="BIOTIN CARBOXYLASE, CHLOROPLASTIC"/>
    <property type="match status" value="1"/>
</dbReference>
<dbReference type="SUPFAM" id="SSF51246">
    <property type="entry name" value="Rudiment single hybrid motif"/>
    <property type="match status" value="1"/>
</dbReference>
<dbReference type="InterPro" id="IPR011054">
    <property type="entry name" value="Rudment_hybrid_motif"/>
</dbReference>
<dbReference type="GO" id="GO:0005524">
    <property type="term" value="F:ATP binding"/>
    <property type="evidence" value="ECO:0007669"/>
    <property type="project" value="UniProtKB-KW"/>
</dbReference>
<dbReference type="PROSITE" id="PS50975">
    <property type="entry name" value="ATP_GRASP"/>
    <property type="match status" value="1"/>
</dbReference>
<dbReference type="PROSITE" id="PS00867">
    <property type="entry name" value="CPSASE_2"/>
    <property type="match status" value="1"/>
</dbReference>
<dbReference type="GO" id="GO:0046872">
    <property type="term" value="F:metal ion binding"/>
    <property type="evidence" value="ECO:0007669"/>
    <property type="project" value="InterPro"/>
</dbReference>
<dbReference type="Pfam" id="PF02785">
    <property type="entry name" value="Biotin_carb_C"/>
    <property type="match status" value="1"/>
</dbReference>
<accession>A0A382QF01</accession>